<reference evidence="2 3" key="1">
    <citation type="submission" date="2019-03" db="EMBL/GenBank/DDBJ databases">
        <title>Metabolic reconstructions from genomes of highly enriched 'Candidatus Accumulibacter' and 'Candidatus Competibacter' bioreactor populations.</title>
        <authorList>
            <person name="Annavajhala M.K."/>
            <person name="Welles L."/>
            <person name="Abbas B."/>
            <person name="Sorokin D."/>
            <person name="Park H."/>
            <person name="Van Loosdrecht M."/>
            <person name="Chandran K."/>
        </authorList>
    </citation>
    <scope>NUCLEOTIDE SEQUENCE [LARGE SCALE GENOMIC DNA]</scope>
    <source>
        <strain evidence="2 3">SBR_G</strain>
    </source>
</reference>
<dbReference type="SUPFAM" id="SSF47413">
    <property type="entry name" value="lambda repressor-like DNA-binding domains"/>
    <property type="match status" value="1"/>
</dbReference>
<dbReference type="InterPro" id="IPR010982">
    <property type="entry name" value="Lambda_DNA-bd_dom_sf"/>
</dbReference>
<comment type="caution">
    <text evidence="2">The sequence shown here is derived from an EMBL/GenBank/DDBJ whole genome shotgun (WGS) entry which is preliminary data.</text>
</comment>
<dbReference type="Pfam" id="PF13744">
    <property type="entry name" value="HTH_37"/>
    <property type="match status" value="1"/>
</dbReference>
<evidence type="ECO:0000259" key="1">
    <source>
        <dbReference type="PROSITE" id="PS50943"/>
    </source>
</evidence>
<dbReference type="Proteomes" id="UP000760480">
    <property type="component" value="Unassembled WGS sequence"/>
</dbReference>
<keyword evidence="3" id="KW-1185">Reference proteome</keyword>
<dbReference type="InterPro" id="IPR039554">
    <property type="entry name" value="HigA2-like_HTH"/>
</dbReference>
<dbReference type="CDD" id="cd00093">
    <property type="entry name" value="HTH_XRE"/>
    <property type="match status" value="1"/>
</dbReference>
<accession>A0ABX1TRL5</accession>
<protein>
    <submittedName>
        <fullName evidence="2">XRE family transcriptional regulator</fullName>
    </submittedName>
</protein>
<name>A0ABX1TRL5_9GAMM</name>
<dbReference type="SMART" id="SM00530">
    <property type="entry name" value="HTH_XRE"/>
    <property type="match status" value="1"/>
</dbReference>
<evidence type="ECO:0000313" key="3">
    <source>
        <dbReference type="Proteomes" id="UP000760480"/>
    </source>
</evidence>
<sequence length="107" mass="12012">MTEELEIIRGSGNVYRDLGWPDAEARQMRAELAAEIIRELRERGLSQRQAAEITGLAQPDISRIKNADLKGFTIDRLVTVLNRLNQHVEIRVFKSHGAFATPTLGAE</sequence>
<gene>
    <name evidence="2" type="ORF">E4P82_20120</name>
</gene>
<feature type="domain" description="HTH cro/C1-type" evidence="1">
    <location>
        <begin position="36"/>
        <end position="91"/>
    </location>
</feature>
<dbReference type="InterPro" id="IPR001387">
    <property type="entry name" value="Cro/C1-type_HTH"/>
</dbReference>
<proteinExistence type="predicted"/>
<organism evidence="2 3">
    <name type="scientific">Candidatus Competibacter phosphatis</name>
    <dbReference type="NCBI Taxonomy" id="221280"/>
    <lineage>
        <taxon>Bacteria</taxon>
        <taxon>Pseudomonadati</taxon>
        <taxon>Pseudomonadota</taxon>
        <taxon>Gammaproteobacteria</taxon>
        <taxon>Candidatus Competibacteraceae</taxon>
        <taxon>Candidatus Competibacter</taxon>
    </lineage>
</organism>
<dbReference type="PROSITE" id="PS50943">
    <property type="entry name" value="HTH_CROC1"/>
    <property type="match status" value="1"/>
</dbReference>
<evidence type="ECO:0000313" key="2">
    <source>
        <dbReference type="EMBL" id="NMQ21302.1"/>
    </source>
</evidence>
<dbReference type="Gene3D" id="1.10.260.40">
    <property type="entry name" value="lambda repressor-like DNA-binding domains"/>
    <property type="match status" value="1"/>
</dbReference>
<dbReference type="EMBL" id="SPMZ01000085">
    <property type="protein sequence ID" value="NMQ21302.1"/>
    <property type="molecule type" value="Genomic_DNA"/>
</dbReference>
<dbReference type="RefSeq" id="WP_169250574.1">
    <property type="nucleotide sequence ID" value="NZ_SPMZ01000085.1"/>
</dbReference>